<evidence type="ECO:0000259" key="1">
    <source>
        <dbReference type="Pfam" id="PF07791"/>
    </source>
</evidence>
<feature type="domain" description="Immunity MXAN-0049 protein" evidence="1">
    <location>
        <begin position="33"/>
        <end position="185"/>
    </location>
</feature>
<dbReference type="Proteomes" id="UP000273405">
    <property type="component" value="Unassembled WGS sequence"/>
</dbReference>
<dbReference type="EMBL" id="RAWG01000522">
    <property type="protein sequence ID" value="RKH28740.1"/>
    <property type="molecule type" value="Genomic_DNA"/>
</dbReference>
<proteinExistence type="predicted"/>
<dbReference type="RefSeq" id="WP_120630384.1">
    <property type="nucleotide sequence ID" value="NZ_RAWG01000522.1"/>
</dbReference>
<accession>A0A3A8MA04</accession>
<dbReference type="OrthoDB" id="5506513at2"/>
<organism evidence="2 3">
    <name type="scientific">Corallococcus sicarius</name>
    <dbReference type="NCBI Taxonomy" id="2316726"/>
    <lineage>
        <taxon>Bacteria</taxon>
        <taxon>Pseudomonadati</taxon>
        <taxon>Myxococcota</taxon>
        <taxon>Myxococcia</taxon>
        <taxon>Myxococcales</taxon>
        <taxon>Cystobacterineae</taxon>
        <taxon>Myxococcaceae</taxon>
        <taxon>Corallococcus</taxon>
    </lineage>
</organism>
<evidence type="ECO:0000313" key="2">
    <source>
        <dbReference type="EMBL" id="RKH28740.1"/>
    </source>
</evidence>
<reference evidence="3" key="1">
    <citation type="submission" date="2018-09" db="EMBL/GenBank/DDBJ databases">
        <authorList>
            <person name="Livingstone P.G."/>
            <person name="Whitworth D.E."/>
        </authorList>
    </citation>
    <scope>NUCLEOTIDE SEQUENCE [LARGE SCALE GENOMIC DNA]</scope>
    <source>
        <strain evidence="3">CA040B</strain>
    </source>
</reference>
<evidence type="ECO:0000313" key="3">
    <source>
        <dbReference type="Proteomes" id="UP000273405"/>
    </source>
</evidence>
<gene>
    <name evidence="2" type="ORF">D7X12_40010</name>
</gene>
<name>A0A3A8MA04_9BACT</name>
<dbReference type="InterPro" id="IPR012433">
    <property type="entry name" value="Imm11"/>
</dbReference>
<dbReference type="Pfam" id="PF07791">
    <property type="entry name" value="Imm11"/>
    <property type="match status" value="1"/>
</dbReference>
<comment type="caution">
    <text evidence="2">The sequence shown here is derived from an EMBL/GenBank/DDBJ whole genome shotgun (WGS) entry which is preliminary data.</text>
</comment>
<dbReference type="AlphaFoldDB" id="A0A3A8MA04"/>
<sequence length="193" mass="21861">MSHEYLTVYRSRDPRTVFISDIGAHISEHWDLDRGIPLRGRISEATHLNLDPEQGDLLCDFISNPEQALIVSERARALLEAEGTLSEEVVEYLPFTLLDKRGKPTRTRYFFANLLRKVDCMDTAASEFTPAATGGILAVDKVYLRQEHIPADVKLFRLGEFPQLHVIRSDLLQRIREAGLTGLEVLAQGKEIF</sequence>
<keyword evidence="3" id="KW-1185">Reference proteome</keyword>
<protein>
    <recommendedName>
        <fullName evidence="1">Immunity MXAN-0049 protein domain-containing protein</fullName>
    </recommendedName>
</protein>